<dbReference type="Pfam" id="PF05139">
    <property type="entry name" value="Erythro_esteras"/>
    <property type="match status" value="1"/>
</dbReference>
<accession>A0ABP7LVP8</accession>
<gene>
    <name evidence="2" type="ORF">GCM10022207_93700</name>
</gene>
<feature type="region of interest" description="Disordered" evidence="1">
    <location>
        <begin position="108"/>
        <end position="170"/>
    </location>
</feature>
<feature type="compositionally biased region" description="Pro residues" evidence="1">
    <location>
        <begin position="113"/>
        <end position="127"/>
    </location>
</feature>
<dbReference type="InterPro" id="IPR007815">
    <property type="entry name" value="Emycin_Estase"/>
</dbReference>
<evidence type="ECO:0000313" key="3">
    <source>
        <dbReference type="Proteomes" id="UP001501563"/>
    </source>
</evidence>
<evidence type="ECO:0000313" key="2">
    <source>
        <dbReference type="EMBL" id="GAA3909454.1"/>
    </source>
</evidence>
<evidence type="ECO:0000256" key="1">
    <source>
        <dbReference type="SAM" id="MobiDB-lite"/>
    </source>
</evidence>
<evidence type="ECO:0008006" key="4">
    <source>
        <dbReference type="Google" id="ProtNLM"/>
    </source>
</evidence>
<name>A0ABP7LVP8_9ACTN</name>
<proteinExistence type="predicted"/>
<organism evidence="2 3">
    <name type="scientific">Streptomyces lannensis</name>
    <dbReference type="NCBI Taxonomy" id="766498"/>
    <lineage>
        <taxon>Bacteria</taxon>
        <taxon>Bacillati</taxon>
        <taxon>Actinomycetota</taxon>
        <taxon>Actinomycetes</taxon>
        <taxon>Kitasatosporales</taxon>
        <taxon>Streptomycetaceae</taxon>
        <taxon>Streptomyces</taxon>
    </lineage>
</organism>
<dbReference type="Proteomes" id="UP001501563">
    <property type="component" value="Unassembled WGS sequence"/>
</dbReference>
<keyword evidence="3" id="KW-1185">Reference proteome</keyword>
<comment type="caution">
    <text evidence="2">The sequence shown here is derived from an EMBL/GenBank/DDBJ whole genome shotgun (WGS) entry which is preliminary data.</text>
</comment>
<protein>
    <recommendedName>
        <fullName evidence="4">Erythromycin esterase</fullName>
    </recommendedName>
</protein>
<dbReference type="EMBL" id="BAAAZA010000084">
    <property type="protein sequence ID" value="GAA3909454.1"/>
    <property type="molecule type" value="Genomic_DNA"/>
</dbReference>
<sequence length="198" mass="21345">MLRAMNALFTRTTSTADLSVQDLYMAQTLAWHLEQASPGARFVLAAHDNHIQKTAAVFDSTMAALPMGQHLARMLGGTYVAIGLTHTDDHVPEMRPDASAPVGFTLETTHLPAPGPAPSKPPWPAPTSPLRRPSLTRARHPSHPDGNPLLEGCAPRAPPWTPRWATRPTRSSPPLLKALAAFSIPGVAAWKVRLVTRA</sequence>
<dbReference type="SUPFAM" id="SSF159501">
    <property type="entry name" value="EreA/ChaN-like"/>
    <property type="match status" value="1"/>
</dbReference>
<dbReference type="Gene3D" id="3.40.1660.10">
    <property type="entry name" value="EreA-like (biosynthetic domain)"/>
    <property type="match status" value="1"/>
</dbReference>
<reference evidence="3" key="1">
    <citation type="journal article" date="2019" name="Int. J. Syst. Evol. Microbiol.">
        <title>The Global Catalogue of Microorganisms (GCM) 10K type strain sequencing project: providing services to taxonomists for standard genome sequencing and annotation.</title>
        <authorList>
            <consortium name="The Broad Institute Genomics Platform"/>
            <consortium name="The Broad Institute Genome Sequencing Center for Infectious Disease"/>
            <person name="Wu L."/>
            <person name="Ma J."/>
        </authorList>
    </citation>
    <scope>NUCLEOTIDE SEQUENCE [LARGE SCALE GENOMIC DNA]</scope>
    <source>
        <strain evidence="3">JCM 16578</strain>
    </source>
</reference>